<reference evidence="1" key="1">
    <citation type="submission" date="2021-05" db="EMBL/GenBank/DDBJ databases">
        <authorList>
            <person name="Pietrasiak N."/>
            <person name="Ward R."/>
            <person name="Stajich J.E."/>
            <person name="Kurbessoian T."/>
        </authorList>
    </citation>
    <scope>NUCLEOTIDE SEQUENCE</scope>
    <source>
        <strain evidence="1">CPER-KK1</strain>
    </source>
</reference>
<sequence>MTRYMVNQLDEQQQDVKFIEMTIDEPYALVTWTIEDLRGDAILLRERGSWRLINIRVGVFEIEDFEKVDIPLEIAQRMHSLHHEKLGY</sequence>
<accession>A0A951PHZ3</accession>
<comment type="caution">
    <text evidence="1">The sequence shown here is derived from an EMBL/GenBank/DDBJ whole genome shotgun (WGS) entry which is preliminary data.</text>
</comment>
<reference evidence="1" key="2">
    <citation type="journal article" date="2022" name="Microbiol. Resour. Announc.">
        <title>Metagenome Sequencing to Explore Phylogenomics of Terrestrial Cyanobacteria.</title>
        <authorList>
            <person name="Ward R.D."/>
            <person name="Stajich J.E."/>
            <person name="Johansen J.R."/>
            <person name="Huntemann M."/>
            <person name="Clum A."/>
            <person name="Foster B."/>
            <person name="Foster B."/>
            <person name="Roux S."/>
            <person name="Palaniappan K."/>
            <person name="Varghese N."/>
            <person name="Mukherjee S."/>
            <person name="Reddy T.B.K."/>
            <person name="Daum C."/>
            <person name="Copeland A."/>
            <person name="Chen I.A."/>
            <person name="Ivanova N.N."/>
            <person name="Kyrpides N.C."/>
            <person name="Shapiro N."/>
            <person name="Eloe-Fadrosh E.A."/>
            <person name="Pietrasiak N."/>
        </authorList>
    </citation>
    <scope>NUCLEOTIDE SEQUENCE</scope>
    <source>
        <strain evidence="1">CPER-KK1</strain>
    </source>
</reference>
<gene>
    <name evidence="1" type="ORF">KME25_02585</name>
</gene>
<name>A0A951PHZ3_9CYAN</name>
<evidence type="ECO:0000313" key="1">
    <source>
        <dbReference type="EMBL" id="MBW4543324.1"/>
    </source>
</evidence>
<evidence type="ECO:0000313" key="2">
    <source>
        <dbReference type="Proteomes" id="UP000753908"/>
    </source>
</evidence>
<dbReference type="Proteomes" id="UP000753908">
    <property type="component" value="Unassembled WGS sequence"/>
</dbReference>
<protein>
    <submittedName>
        <fullName evidence="1">Uncharacterized protein</fullName>
    </submittedName>
</protein>
<organism evidence="1 2">
    <name type="scientific">Symplocastrum torsivum CPER-KK1</name>
    <dbReference type="NCBI Taxonomy" id="450513"/>
    <lineage>
        <taxon>Bacteria</taxon>
        <taxon>Bacillati</taxon>
        <taxon>Cyanobacteriota</taxon>
        <taxon>Cyanophyceae</taxon>
        <taxon>Oscillatoriophycideae</taxon>
        <taxon>Oscillatoriales</taxon>
        <taxon>Microcoleaceae</taxon>
        <taxon>Symplocastrum</taxon>
    </lineage>
</organism>
<dbReference type="EMBL" id="JAHHIF010000003">
    <property type="protein sequence ID" value="MBW4543324.1"/>
    <property type="molecule type" value="Genomic_DNA"/>
</dbReference>
<dbReference type="AlphaFoldDB" id="A0A951PHZ3"/>
<proteinExistence type="predicted"/>